<feature type="region of interest" description="Disordered" evidence="1">
    <location>
        <begin position="49"/>
        <end position="84"/>
    </location>
</feature>
<keyword evidence="3" id="KW-1185">Reference proteome</keyword>
<feature type="compositionally biased region" description="Polar residues" evidence="1">
    <location>
        <begin position="50"/>
        <end position="60"/>
    </location>
</feature>
<dbReference type="AlphaFoldDB" id="A0AAV7TQ35"/>
<feature type="region of interest" description="Disordered" evidence="1">
    <location>
        <begin position="127"/>
        <end position="149"/>
    </location>
</feature>
<accession>A0AAV7TQ35</accession>
<protein>
    <submittedName>
        <fullName evidence="2">Uncharacterized protein</fullName>
    </submittedName>
</protein>
<organism evidence="2 3">
    <name type="scientific">Pleurodeles waltl</name>
    <name type="common">Iberian ribbed newt</name>
    <dbReference type="NCBI Taxonomy" id="8319"/>
    <lineage>
        <taxon>Eukaryota</taxon>
        <taxon>Metazoa</taxon>
        <taxon>Chordata</taxon>
        <taxon>Craniata</taxon>
        <taxon>Vertebrata</taxon>
        <taxon>Euteleostomi</taxon>
        <taxon>Amphibia</taxon>
        <taxon>Batrachia</taxon>
        <taxon>Caudata</taxon>
        <taxon>Salamandroidea</taxon>
        <taxon>Salamandridae</taxon>
        <taxon>Pleurodelinae</taxon>
        <taxon>Pleurodeles</taxon>
    </lineage>
</organism>
<name>A0AAV7TQ35_PLEWA</name>
<proteinExistence type="predicted"/>
<dbReference type="EMBL" id="JANPWB010000006">
    <property type="protein sequence ID" value="KAJ1177863.1"/>
    <property type="molecule type" value="Genomic_DNA"/>
</dbReference>
<comment type="caution">
    <text evidence="2">The sequence shown here is derived from an EMBL/GenBank/DDBJ whole genome shotgun (WGS) entry which is preliminary data.</text>
</comment>
<dbReference type="Proteomes" id="UP001066276">
    <property type="component" value="Chromosome 3_2"/>
</dbReference>
<sequence>MTCPALTWVDDLYLEDDLRLDKMPWVLTEGLLSKVRKWFVRRLHRRVDQTTRQSSGTCPTQHDPLSLKGCGPPAEPHHTAAPSSAAIPAATTAILALVPRWLAARGETRRRHARTVPALCSPLLAPASARDPLHKGSPPTDKHTGARDARRWCFASASAVRGT</sequence>
<gene>
    <name evidence="2" type="ORF">NDU88_003115</name>
</gene>
<evidence type="ECO:0000256" key="1">
    <source>
        <dbReference type="SAM" id="MobiDB-lite"/>
    </source>
</evidence>
<feature type="compositionally biased region" description="Basic and acidic residues" evidence="1">
    <location>
        <begin position="140"/>
        <end position="149"/>
    </location>
</feature>
<evidence type="ECO:0000313" key="3">
    <source>
        <dbReference type="Proteomes" id="UP001066276"/>
    </source>
</evidence>
<evidence type="ECO:0000313" key="2">
    <source>
        <dbReference type="EMBL" id="KAJ1177863.1"/>
    </source>
</evidence>
<reference evidence="2" key="1">
    <citation type="journal article" date="2022" name="bioRxiv">
        <title>Sequencing and chromosome-scale assembly of the giantPleurodeles waltlgenome.</title>
        <authorList>
            <person name="Brown T."/>
            <person name="Elewa A."/>
            <person name="Iarovenko S."/>
            <person name="Subramanian E."/>
            <person name="Araus A.J."/>
            <person name="Petzold A."/>
            <person name="Susuki M."/>
            <person name="Suzuki K.-i.T."/>
            <person name="Hayashi T."/>
            <person name="Toyoda A."/>
            <person name="Oliveira C."/>
            <person name="Osipova E."/>
            <person name="Leigh N.D."/>
            <person name="Simon A."/>
            <person name="Yun M.H."/>
        </authorList>
    </citation>
    <scope>NUCLEOTIDE SEQUENCE</scope>
    <source>
        <strain evidence="2">20211129_DDA</strain>
        <tissue evidence="2">Liver</tissue>
    </source>
</reference>